<dbReference type="CDD" id="cd04843">
    <property type="entry name" value="Peptidases_S8_11"/>
    <property type="match status" value="1"/>
</dbReference>
<evidence type="ECO:0000256" key="6">
    <source>
        <dbReference type="SAM" id="MobiDB-lite"/>
    </source>
</evidence>
<evidence type="ECO:0000256" key="4">
    <source>
        <dbReference type="ARBA" id="ARBA00022825"/>
    </source>
</evidence>
<protein>
    <recommendedName>
        <fullName evidence="7">Peptidase S8/S53 domain-containing protein</fullName>
    </recommendedName>
</protein>
<dbReference type="EMBL" id="JACHJG010000006">
    <property type="protein sequence ID" value="MBB4887196.1"/>
    <property type="molecule type" value="Genomic_DNA"/>
</dbReference>
<comment type="caution">
    <text evidence="8">The sequence shown here is derived from an EMBL/GenBank/DDBJ whole genome shotgun (WGS) entry which is preliminary data.</text>
</comment>
<dbReference type="Gene3D" id="3.40.50.200">
    <property type="entry name" value="Peptidase S8/S53 domain"/>
    <property type="match status" value="1"/>
</dbReference>
<keyword evidence="2" id="KW-0645">Protease</keyword>
<dbReference type="InterPro" id="IPR034073">
    <property type="entry name" value="Subtilisin_DY-like_dom"/>
</dbReference>
<evidence type="ECO:0000313" key="8">
    <source>
        <dbReference type="EMBL" id="MBB4887196.1"/>
    </source>
</evidence>
<evidence type="ECO:0000256" key="3">
    <source>
        <dbReference type="ARBA" id="ARBA00022801"/>
    </source>
</evidence>
<dbReference type="InterPro" id="IPR036852">
    <property type="entry name" value="Peptidase_S8/S53_dom_sf"/>
</dbReference>
<dbReference type="PROSITE" id="PS51892">
    <property type="entry name" value="SUBTILASE"/>
    <property type="match status" value="1"/>
</dbReference>
<organism evidence="8 9">
    <name type="scientific">Streptomyces netropsis</name>
    <name type="common">Streptoverticillium netropsis</name>
    <dbReference type="NCBI Taxonomy" id="55404"/>
    <lineage>
        <taxon>Bacteria</taxon>
        <taxon>Bacillati</taxon>
        <taxon>Actinomycetota</taxon>
        <taxon>Actinomycetes</taxon>
        <taxon>Kitasatosporales</taxon>
        <taxon>Streptomycetaceae</taxon>
        <taxon>Streptomyces</taxon>
    </lineage>
</organism>
<keyword evidence="9" id="KW-1185">Reference proteome</keyword>
<keyword evidence="3" id="KW-0378">Hydrolase</keyword>
<dbReference type="InterPro" id="IPR000209">
    <property type="entry name" value="Peptidase_S8/S53_dom"/>
</dbReference>
<dbReference type="AlphaFoldDB" id="A0A7W7PDV6"/>
<accession>A0A7W7PDV6</accession>
<dbReference type="Proteomes" id="UP000556436">
    <property type="component" value="Unassembled WGS sequence"/>
</dbReference>
<dbReference type="PANTHER" id="PTHR43806">
    <property type="entry name" value="PEPTIDASE S8"/>
    <property type="match status" value="1"/>
</dbReference>
<reference evidence="8 9" key="1">
    <citation type="submission" date="2020-08" db="EMBL/GenBank/DDBJ databases">
        <title>Genomic Encyclopedia of Type Strains, Phase III (KMG-III): the genomes of soil and plant-associated and newly described type strains.</title>
        <authorList>
            <person name="Whitman W."/>
        </authorList>
    </citation>
    <scope>NUCLEOTIDE SEQUENCE [LARGE SCALE GENOMIC DNA]</scope>
    <source>
        <strain evidence="8 9">CECT 3265</strain>
    </source>
</reference>
<dbReference type="PROSITE" id="PS00138">
    <property type="entry name" value="SUBTILASE_SER"/>
    <property type="match status" value="1"/>
</dbReference>
<dbReference type="PRINTS" id="PR00723">
    <property type="entry name" value="SUBTILISIN"/>
</dbReference>
<evidence type="ECO:0000256" key="1">
    <source>
        <dbReference type="ARBA" id="ARBA00011073"/>
    </source>
</evidence>
<evidence type="ECO:0000256" key="5">
    <source>
        <dbReference type="PROSITE-ProRule" id="PRU01240"/>
    </source>
</evidence>
<feature type="region of interest" description="Disordered" evidence="6">
    <location>
        <begin position="138"/>
        <end position="162"/>
    </location>
</feature>
<dbReference type="InterPro" id="IPR015500">
    <property type="entry name" value="Peptidase_S8_subtilisin-rel"/>
</dbReference>
<comment type="similarity">
    <text evidence="1 5">Belongs to the peptidase S8 family.</text>
</comment>
<dbReference type="InterPro" id="IPR023828">
    <property type="entry name" value="Peptidase_S8_Ser-AS"/>
</dbReference>
<feature type="region of interest" description="Disordered" evidence="6">
    <location>
        <begin position="1"/>
        <end position="24"/>
    </location>
</feature>
<dbReference type="GO" id="GO:0004252">
    <property type="term" value="F:serine-type endopeptidase activity"/>
    <property type="evidence" value="ECO:0007669"/>
    <property type="project" value="InterPro"/>
</dbReference>
<evidence type="ECO:0000313" key="9">
    <source>
        <dbReference type="Proteomes" id="UP000556436"/>
    </source>
</evidence>
<dbReference type="GO" id="GO:0006508">
    <property type="term" value="P:proteolysis"/>
    <property type="evidence" value="ECO:0007669"/>
    <property type="project" value="UniProtKB-KW"/>
</dbReference>
<dbReference type="PANTHER" id="PTHR43806:SF11">
    <property type="entry name" value="CEREVISIN-RELATED"/>
    <property type="match status" value="1"/>
</dbReference>
<dbReference type="SUPFAM" id="SSF52743">
    <property type="entry name" value="Subtilisin-like"/>
    <property type="match status" value="1"/>
</dbReference>
<evidence type="ECO:0000259" key="7">
    <source>
        <dbReference type="Pfam" id="PF00082"/>
    </source>
</evidence>
<dbReference type="Pfam" id="PF00082">
    <property type="entry name" value="Peptidase_S8"/>
    <property type="match status" value="1"/>
</dbReference>
<evidence type="ECO:0000256" key="2">
    <source>
        <dbReference type="ARBA" id="ARBA00022670"/>
    </source>
</evidence>
<feature type="domain" description="Peptidase S8/S53" evidence="7">
    <location>
        <begin position="233"/>
        <end position="485"/>
    </location>
</feature>
<proteinExistence type="inferred from homology"/>
<sequence>MAQRTGAGNGGGGTAPPPRSPFGRAELVCVTRAGAGVRITPTGASADSDVSVSGLHAVAADADVVISPLFGADQDRLLARAERATDAPPLDDDAREIIDRMARFYQVTAPADRLEELAERLRSSDAVEAAYVKPGAQLAARESTAKASKKSGTDSETGPPLNDMVPALADAPPVTPDFTARQGYLDAAPGGIDARYAWTRPGGRGAGVRVIDCEWGWRFTHEDLLNNQGGIVSGTGSTDTAFVNHGTAVLGEIGGDVNTLGVTGISPDAVTSASAFSIATATAIRNAADRLGPGDIILLEIHRPGPNATGSGQQGFIAVEWWPDDFLAIRYAVNKGIVVVEAAGNGAENLDAAVYDTPQPGFPAWWRNPFRRTALDAGAVIVGAGAPPPGTHGANHGPDRSRLDFSNHGACVDAQGWGREVTTTGYGDLQGGTNQDLWYTDHFSGTSSASPIVVGALASTQGVLRAHGRIPLSPARARELLRATGSPQQDAPGRPATQRIGNRPDLRQLIPATLQTATWVGVQFRGTLAANQTGRWFTYNWPAHWHVVWTVQPTSVRPGAPQVRWRVRVERASDAYATYWIEVTNLVGAPVDFEGRFAVLGW</sequence>
<comment type="caution">
    <text evidence="5">Lacks conserved residue(s) required for the propagation of feature annotation.</text>
</comment>
<gene>
    <name evidence="8" type="ORF">FHS38_003250</name>
</gene>
<dbReference type="InterPro" id="IPR050131">
    <property type="entry name" value="Peptidase_S8_subtilisin-like"/>
</dbReference>
<keyword evidence="4" id="KW-0720">Serine protease</keyword>
<name>A0A7W7PDV6_STRNE</name>
<dbReference type="RefSeq" id="WP_229821968.1">
    <property type="nucleotide sequence ID" value="NZ_BMRW01000002.1"/>
</dbReference>